<reference evidence="11" key="2">
    <citation type="submission" date="2015-08" db="EMBL/GenBank/DDBJ databases">
        <authorList>
            <person name="Babu N.S."/>
            <person name="Beckwith C.J."/>
            <person name="Beseler K.G."/>
            <person name="Brison A."/>
            <person name="Carone J.V."/>
            <person name="Caskin T.P."/>
            <person name="Diamond M."/>
            <person name="Durham M.E."/>
            <person name="Foxe J.M."/>
            <person name="Go M."/>
            <person name="Henderson B.A."/>
            <person name="Jones I.B."/>
            <person name="McGettigan J.A."/>
            <person name="Micheletti S.J."/>
            <person name="Nasrallah M.E."/>
            <person name="Ortiz D."/>
            <person name="Piller C.R."/>
            <person name="Privatt S.R."/>
            <person name="Schneider S.L."/>
            <person name="Sharp S."/>
            <person name="Smith T.C."/>
            <person name="Stanton J.D."/>
            <person name="Ullery H.E."/>
            <person name="Wilson R.J."/>
            <person name="Serrano M.G."/>
            <person name="Buck G."/>
            <person name="Lee V."/>
            <person name="Wang Y."/>
            <person name="Carvalho R."/>
            <person name="Voegtly L."/>
            <person name="Shi R."/>
            <person name="Duckworth R."/>
            <person name="Johnson A."/>
            <person name="Loviza R."/>
            <person name="Walstead R."/>
            <person name="Shah Z."/>
            <person name="Kiflezghi M."/>
            <person name="Wade K."/>
            <person name="Ball S.L."/>
            <person name="Bradley K.W."/>
            <person name="Asai D.J."/>
            <person name="Bowman C.A."/>
            <person name="Russell D.A."/>
            <person name="Pope W.H."/>
            <person name="Jacobs-Sera D."/>
            <person name="Hendrix R.W."/>
            <person name="Hatfull G.F."/>
        </authorList>
    </citation>
    <scope>NUCLEOTIDE SEQUENCE</scope>
</reference>
<evidence type="ECO:0000256" key="9">
    <source>
        <dbReference type="ARBA" id="ARBA00023224"/>
    </source>
</evidence>
<feature type="transmembrane region" description="Helical" evidence="10">
    <location>
        <begin position="32"/>
        <end position="52"/>
    </location>
</feature>
<dbReference type="AlphaFoldDB" id="A0A0S3J3F0"/>
<evidence type="ECO:0000256" key="2">
    <source>
        <dbReference type="ARBA" id="ARBA00022475"/>
    </source>
</evidence>
<keyword evidence="9 10" id="KW-0807">Transducer</keyword>
<evidence type="ECO:0000256" key="5">
    <source>
        <dbReference type="ARBA" id="ARBA00022725"/>
    </source>
</evidence>
<dbReference type="PANTHER" id="PTHR21137">
    <property type="entry name" value="ODORANT RECEPTOR"/>
    <property type="match status" value="1"/>
</dbReference>
<evidence type="ECO:0000256" key="7">
    <source>
        <dbReference type="ARBA" id="ARBA00023136"/>
    </source>
</evidence>
<dbReference type="GO" id="GO:0007165">
    <property type="term" value="P:signal transduction"/>
    <property type="evidence" value="ECO:0007669"/>
    <property type="project" value="UniProtKB-KW"/>
</dbReference>
<comment type="subcellular location">
    <subcellularLocation>
        <location evidence="1 10">Cell membrane</location>
        <topology evidence="1 10">Multi-pass membrane protein</topology>
    </subcellularLocation>
</comment>
<sequence>MYASNLDWCLKLNFLLGVHPAKQKSFTQTLQYLFIIFGSCAIMILTVLLLYYKEDAVSMKDITDVSTNFTMFPHGMIKLTTLYMKRAEILDLLRRTKEHFWQIKDDREDVKRSYKLAKLLKNLFFNSVVLFIISAIVKPIIIGGNTLTYKCHKPELIPRWLFLIFQDAMCVAILFTLSCTDVLILTLLILTQIQFRMLNEKIQTIHDNEVDFHDRLKECVDHQNFLMDFVDRFSKVFSKTILLFIGNIILSLCMCMYIITTESANINVQMEALFHLIAGLNEICLCYSIPAQTLMNEADEVGKNAYFSKWYEHPKDAKLILQIMIRDQKRMVITAGDFVRIDMEMFLTACKTIVSYCMFLRTMSMVDQ</sequence>
<feature type="transmembrane region" description="Helical" evidence="10">
    <location>
        <begin position="241"/>
        <end position="259"/>
    </location>
</feature>
<feature type="transmembrane region" description="Helical" evidence="10">
    <location>
        <begin position="123"/>
        <end position="142"/>
    </location>
</feature>
<protein>
    <recommendedName>
        <fullName evidence="10">Odorant receptor</fullName>
    </recommendedName>
</protein>
<feature type="transmembrane region" description="Helical" evidence="10">
    <location>
        <begin position="162"/>
        <end position="190"/>
    </location>
</feature>
<keyword evidence="4 10" id="KW-0812">Transmembrane</keyword>
<evidence type="ECO:0000256" key="1">
    <source>
        <dbReference type="ARBA" id="ARBA00004651"/>
    </source>
</evidence>
<dbReference type="PANTHER" id="PTHR21137:SF35">
    <property type="entry name" value="ODORANT RECEPTOR 19A-RELATED"/>
    <property type="match status" value="1"/>
</dbReference>
<evidence type="ECO:0000313" key="11">
    <source>
        <dbReference type="EMBL" id="ALR72571.1"/>
    </source>
</evidence>
<reference evidence="11" key="1">
    <citation type="journal article" date="2015" name="BMC Genomics">
        <title>Candidate chemosensory genes identified in Colaphellus bowringi by antennal transcriptome analysis.</title>
        <authorList>
            <person name="Li X.M."/>
            <person name="Zhu X.Y."/>
            <person name="Wang Z.Q."/>
            <person name="Wang Y."/>
            <person name="He P."/>
            <person name="Chen G."/>
            <person name="Sun L."/>
            <person name="Deng D.G."/>
            <person name="Zhang Y.N."/>
        </authorList>
    </citation>
    <scope>NUCLEOTIDE SEQUENCE</scope>
</reference>
<dbReference type="GO" id="GO:0004984">
    <property type="term" value="F:olfactory receptor activity"/>
    <property type="evidence" value="ECO:0007669"/>
    <property type="project" value="InterPro"/>
</dbReference>
<dbReference type="Pfam" id="PF02949">
    <property type="entry name" value="7tm_6"/>
    <property type="match status" value="1"/>
</dbReference>
<comment type="similarity">
    <text evidence="10">Belongs to the insect chemoreceptor superfamily. Heteromeric odorant receptor channel (TC 1.A.69) family.</text>
</comment>
<comment type="caution">
    <text evidence="10">Lacks conserved residue(s) required for the propagation of feature annotation.</text>
</comment>
<keyword evidence="3 10" id="KW-0716">Sensory transduction</keyword>
<keyword evidence="8 10" id="KW-0675">Receptor</keyword>
<dbReference type="InterPro" id="IPR004117">
    <property type="entry name" value="7tm6_olfct_rcpt"/>
</dbReference>
<evidence type="ECO:0000256" key="3">
    <source>
        <dbReference type="ARBA" id="ARBA00022606"/>
    </source>
</evidence>
<organism evidence="11">
    <name type="scientific">Colaphellus bowringi</name>
    <dbReference type="NCBI Taxonomy" id="561076"/>
    <lineage>
        <taxon>Eukaryota</taxon>
        <taxon>Metazoa</taxon>
        <taxon>Ecdysozoa</taxon>
        <taxon>Arthropoda</taxon>
        <taxon>Hexapoda</taxon>
        <taxon>Insecta</taxon>
        <taxon>Pterygota</taxon>
        <taxon>Neoptera</taxon>
        <taxon>Endopterygota</taxon>
        <taxon>Coleoptera</taxon>
        <taxon>Polyphaga</taxon>
        <taxon>Cucujiformia</taxon>
        <taxon>Chrysomeloidea</taxon>
        <taxon>Chrysomelidae</taxon>
        <taxon>Chrysomelinae</taxon>
        <taxon>Chrysomelini</taxon>
        <taxon>Colaphellus</taxon>
    </lineage>
</organism>
<accession>A0A0S3J3F0</accession>
<keyword evidence="7 10" id="KW-0472">Membrane</keyword>
<name>A0A0S3J3F0_9CUCU</name>
<dbReference type="GO" id="GO:0005549">
    <property type="term" value="F:odorant binding"/>
    <property type="evidence" value="ECO:0007669"/>
    <property type="project" value="InterPro"/>
</dbReference>
<dbReference type="GO" id="GO:0005886">
    <property type="term" value="C:plasma membrane"/>
    <property type="evidence" value="ECO:0007669"/>
    <property type="project" value="UniProtKB-SubCell"/>
</dbReference>
<keyword evidence="5 10" id="KW-0552">Olfaction</keyword>
<keyword evidence="6 10" id="KW-1133">Transmembrane helix</keyword>
<proteinExistence type="evidence at transcript level"/>
<evidence type="ECO:0000256" key="8">
    <source>
        <dbReference type="ARBA" id="ARBA00023170"/>
    </source>
</evidence>
<keyword evidence="2" id="KW-1003">Cell membrane</keyword>
<evidence type="ECO:0000256" key="4">
    <source>
        <dbReference type="ARBA" id="ARBA00022692"/>
    </source>
</evidence>
<evidence type="ECO:0000256" key="6">
    <source>
        <dbReference type="ARBA" id="ARBA00022989"/>
    </source>
</evidence>
<evidence type="ECO:0000256" key="10">
    <source>
        <dbReference type="RuleBase" id="RU351113"/>
    </source>
</evidence>
<dbReference type="EMBL" id="KT381565">
    <property type="protein sequence ID" value="ALR72571.1"/>
    <property type="molecule type" value="mRNA"/>
</dbReference>